<dbReference type="EMBL" id="CP034345">
    <property type="protein sequence ID" value="QGX95298.1"/>
    <property type="molecule type" value="Genomic_DNA"/>
</dbReference>
<dbReference type="OrthoDB" id="8915at2157"/>
<dbReference type="AlphaFoldDB" id="A0A6B9F4N9"/>
<name>A0A6B9F4N9_9EURY</name>
<gene>
    <name evidence="2" type="ORF">EI982_11080</name>
</gene>
<keyword evidence="3" id="KW-1185">Reference proteome</keyword>
<dbReference type="Gene3D" id="3.40.50.150">
    <property type="entry name" value="Vaccinia Virus protein VP39"/>
    <property type="match status" value="1"/>
</dbReference>
<dbReference type="Pfam" id="PF13649">
    <property type="entry name" value="Methyltransf_25"/>
    <property type="match status" value="1"/>
</dbReference>
<accession>A0A6B9F4N9</accession>
<organism evidence="2 3">
    <name type="scientific">Haloplanus rallus</name>
    <dbReference type="NCBI Taxonomy" id="1816183"/>
    <lineage>
        <taxon>Archaea</taxon>
        <taxon>Methanobacteriati</taxon>
        <taxon>Methanobacteriota</taxon>
        <taxon>Stenosarchaea group</taxon>
        <taxon>Halobacteria</taxon>
        <taxon>Halobacteriales</taxon>
        <taxon>Haloferacaceae</taxon>
        <taxon>Haloplanus</taxon>
    </lineage>
</organism>
<dbReference type="InterPro" id="IPR050447">
    <property type="entry name" value="Erg6_SMT_methyltransf"/>
</dbReference>
<dbReference type="InterPro" id="IPR029063">
    <property type="entry name" value="SAM-dependent_MTases_sf"/>
</dbReference>
<evidence type="ECO:0000259" key="1">
    <source>
        <dbReference type="Pfam" id="PF13649"/>
    </source>
</evidence>
<sequence length="288" mass="31126">MARDLRERIADQFSYRGERADVWRGFDHLLDTEAFLNLGYSPWYLPHAVGSSQARLADRLGDRLAAALPATDGVRLLDLGCGRGGPAVRLAERFGFDVIGVDLVPYNVRRAAETARSAGADPAFVVGDATRLPVVAEAVPACVAADSIVYVPDTAAVFAELRRVLEPGGVIVCSDLVAAPDVDDAARRAVDAFADAWDMPPLLAADAYERVVANHLAVRSVEDVTAHSVGRFRTWTALYLRLADALGGRPLAAVLRRLDLDPAAVTERIRRAHDALPHLRHVVVVAER</sequence>
<keyword evidence="2" id="KW-0808">Transferase</keyword>
<protein>
    <submittedName>
        <fullName evidence="2">Class I SAM-dependent methyltransferase</fullName>
    </submittedName>
</protein>
<evidence type="ECO:0000313" key="2">
    <source>
        <dbReference type="EMBL" id="QGX95298.1"/>
    </source>
</evidence>
<dbReference type="GeneID" id="43370091"/>
<keyword evidence="2" id="KW-0489">Methyltransferase</keyword>
<dbReference type="GO" id="GO:0008168">
    <property type="term" value="F:methyltransferase activity"/>
    <property type="evidence" value="ECO:0007669"/>
    <property type="project" value="UniProtKB-KW"/>
</dbReference>
<dbReference type="KEGG" id="hra:EI982_11080"/>
<feature type="domain" description="Methyltransferase" evidence="1">
    <location>
        <begin position="77"/>
        <end position="169"/>
    </location>
</feature>
<proteinExistence type="predicted"/>
<dbReference type="PANTHER" id="PTHR44068">
    <property type="entry name" value="ZGC:194242"/>
    <property type="match status" value="1"/>
</dbReference>
<dbReference type="Proteomes" id="UP000428325">
    <property type="component" value="Chromosome"/>
</dbReference>
<dbReference type="GO" id="GO:0032259">
    <property type="term" value="P:methylation"/>
    <property type="evidence" value="ECO:0007669"/>
    <property type="project" value="UniProtKB-KW"/>
</dbReference>
<dbReference type="CDD" id="cd02440">
    <property type="entry name" value="AdoMet_MTases"/>
    <property type="match status" value="1"/>
</dbReference>
<dbReference type="PANTHER" id="PTHR44068:SF11">
    <property type="entry name" value="GERANYL DIPHOSPHATE 2-C-METHYLTRANSFERASE"/>
    <property type="match status" value="1"/>
</dbReference>
<dbReference type="SUPFAM" id="SSF53335">
    <property type="entry name" value="S-adenosyl-L-methionine-dependent methyltransferases"/>
    <property type="match status" value="1"/>
</dbReference>
<dbReference type="RefSeq" id="WP_157689756.1">
    <property type="nucleotide sequence ID" value="NZ_CP034345.1"/>
</dbReference>
<evidence type="ECO:0000313" key="3">
    <source>
        <dbReference type="Proteomes" id="UP000428325"/>
    </source>
</evidence>
<reference evidence="2 3" key="1">
    <citation type="submission" date="2018-12" db="EMBL/GenBank/DDBJ databases">
        <title>Complete genome sequence of Haloplanus rallus MBLA0036.</title>
        <authorList>
            <person name="Nam Y.-d."/>
            <person name="Kang J."/>
            <person name="Chung W.-H."/>
            <person name="Park Y.S."/>
        </authorList>
    </citation>
    <scope>NUCLEOTIDE SEQUENCE [LARGE SCALE GENOMIC DNA]</scope>
    <source>
        <strain evidence="2 3">MBLA0036</strain>
    </source>
</reference>
<dbReference type="InterPro" id="IPR041698">
    <property type="entry name" value="Methyltransf_25"/>
</dbReference>